<evidence type="ECO:0000259" key="2">
    <source>
        <dbReference type="PROSITE" id="PS51468"/>
    </source>
</evidence>
<dbReference type="PANTHER" id="PTHR45737">
    <property type="entry name" value="VON WILLEBRAND FACTOR A DOMAIN-CONTAINING PROTEIN 5A"/>
    <property type="match status" value="1"/>
</dbReference>
<feature type="domain" description="VWFA" evidence="1">
    <location>
        <begin position="195"/>
        <end position="371"/>
    </location>
</feature>
<organism evidence="3 4">
    <name type="scientific">Racocetra fulgida</name>
    <dbReference type="NCBI Taxonomy" id="60492"/>
    <lineage>
        <taxon>Eukaryota</taxon>
        <taxon>Fungi</taxon>
        <taxon>Fungi incertae sedis</taxon>
        <taxon>Mucoromycota</taxon>
        <taxon>Glomeromycotina</taxon>
        <taxon>Glomeromycetes</taxon>
        <taxon>Diversisporales</taxon>
        <taxon>Gigasporaceae</taxon>
        <taxon>Racocetra</taxon>
    </lineage>
</organism>
<name>A0A9N9HC10_9GLOM</name>
<evidence type="ECO:0000259" key="1">
    <source>
        <dbReference type="PROSITE" id="PS50234"/>
    </source>
</evidence>
<proteinExistence type="predicted"/>
<dbReference type="Proteomes" id="UP000789396">
    <property type="component" value="Unassembled WGS sequence"/>
</dbReference>
<dbReference type="InterPro" id="IPR036465">
    <property type="entry name" value="vWFA_dom_sf"/>
</dbReference>
<dbReference type="AlphaFoldDB" id="A0A9N9HC10"/>
<evidence type="ECO:0000313" key="4">
    <source>
        <dbReference type="Proteomes" id="UP000789396"/>
    </source>
</evidence>
<comment type="caution">
    <text evidence="3">The sequence shown here is derived from an EMBL/GenBank/DDBJ whole genome shotgun (WGS) entry which is preliminary data.</text>
</comment>
<dbReference type="EMBL" id="CAJVPZ010015203">
    <property type="protein sequence ID" value="CAG8664095.1"/>
    <property type="molecule type" value="Genomic_DNA"/>
</dbReference>
<dbReference type="InterPro" id="IPR013694">
    <property type="entry name" value="VIT"/>
</dbReference>
<reference evidence="3" key="1">
    <citation type="submission" date="2021-06" db="EMBL/GenBank/DDBJ databases">
        <authorList>
            <person name="Kallberg Y."/>
            <person name="Tangrot J."/>
            <person name="Rosling A."/>
        </authorList>
    </citation>
    <scope>NUCLEOTIDE SEQUENCE</scope>
    <source>
        <strain evidence="3">IN212</strain>
    </source>
</reference>
<dbReference type="Pfam" id="PF13768">
    <property type="entry name" value="VWA_3"/>
    <property type="match status" value="1"/>
</dbReference>
<keyword evidence="4" id="KW-1185">Reference proteome</keyword>
<dbReference type="SUPFAM" id="SSF53300">
    <property type="entry name" value="vWA-like"/>
    <property type="match status" value="1"/>
</dbReference>
<sequence>MIAEVVISQTYTNVENDTIEAIYKFPTHESAAICAFEAEIDGKKVKGIVKETQEAVKEYNTAIQTELKHDSETEKIRFVIPTSIAPRYGSYGPSEISSFASNLPLVNTVNPTSNLSISVTCRMTSVITSIESPSHYISTELNIDGDPKISRITLNEQTTYLEKDFVLVVKSQVTETNCAMLTLVPKFAINPTLTELIFVVDRSGSMVEAPIRKAAQALELFLRSLPEDSFFNVVSFGSHYDSLFPKSQPNSQSAISAALSLAQNMTANYNGTEMYQCLKWVLENKRNDMPTAVILLTDGSVWNVDQIAELVRSKVEESNDLRLFSLGIGRNVAHNLVEAVARAGKGYAQFVTDCNNDGFEKKIIGFLKNSIRPPIKDYKVEWTENGVIEVEDDEPSKNILERPIISFFNEGDESLPQLPPEDDFISRLQFLQAPYDIPPIYRGVRLIVYCILAKGVEPRKSITLSAMSQDGSMRLEIPIDPVTLQGTKIHTLAARKLIQNLEDGTSFLHKHQKYRGKQVPNSIVRNQIVALDVDMTKEQGHKPLQMVVPNYTPPNYQKVGFGSNQSNYSVFSQQNPQTIGFGQIPGHMSFNSSSINKSAFGAQPCLSQFGGFAVPTSTQPQACSGIRFGGFNKEVNTQNSPNLSRFGGFAVTQSSNNGGFGFGSATQTASQSLFGQNTSNS</sequence>
<dbReference type="PROSITE" id="PS50234">
    <property type="entry name" value="VWFA"/>
    <property type="match status" value="1"/>
</dbReference>
<protein>
    <submittedName>
        <fullName evidence="3">18057_t:CDS:1</fullName>
    </submittedName>
</protein>
<feature type="non-terminal residue" evidence="3">
    <location>
        <position position="681"/>
    </location>
</feature>
<accession>A0A9N9HC10</accession>
<dbReference type="Gene3D" id="3.40.50.410">
    <property type="entry name" value="von Willebrand factor, type A domain"/>
    <property type="match status" value="1"/>
</dbReference>
<dbReference type="InterPro" id="IPR002035">
    <property type="entry name" value="VWF_A"/>
</dbReference>
<dbReference type="PROSITE" id="PS51468">
    <property type="entry name" value="VIT"/>
    <property type="match status" value="1"/>
</dbReference>
<dbReference type="OrthoDB" id="1729737at2759"/>
<gene>
    <name evidence="3" type="ORF">RFULGI_LOCUS8967</name>
</gene>
<dbReference type="PANTHER" id="PTHR45737:SF6">
    <property type="entry name" value="VON WILLEBRAND FACTOR A DOMAIN-CONTAINING PROTEIN 5A"/>
    <property type="match status" value="1"/>
</dbReference>
<feature type="domain" description="VIT" evidence="2">
    <location>
        <begin position="1"/>
        <end position="105"/>
    </location>
</feature>
<dbReference type="SMART" id="SM00327">
    <property type="entry name" value="VWA"/>
    <property type="match status" value="1"/>
</dbReference>
<evidence type="ECO:0000313" key="3">
    <source>
        <dbReference type="EMBL" id="CAG8664095.1"/>
    </source>
</evidence>
<dbReference type="Pfam" id="PF08487">
    <property type="entry name" value="VIT"/>
    <property type="match status" value="1"/>
</dbReference>